<dbReference type="InterPro" id="IPR001087">
    <property type="entry name" value="GDSL"/>
</dbReference>
<protein>
    <submittedName>
        <fullName evidence="1">Uncharacterized protein</fullName>
    </submittedName>
</protein>
<dbReference type="OrthoDB" id="7779280at2"/>
<dbReference type="AlphaFoldDB" id="A0A4Y9RYV7"/>
<sequence>MSIQPAASDAVQSVQDTSPYVGPALYGVEGEPTSLVLDNVLRNRNDGSRVQGLLLPASGAPISFRNQVRFDPAGLGGSARLLVRAGDGGLIAESGDIAVRVASNPGAGSPAILTLGDSIAYRSGLYWQHQALTEWGYTPSWIGTLVSRGATDDTATGGKNGEVKPGHQLGDFTYQTAATVSPLPSGDEAAYVAMTVENKRLKNTLLRAPTAGDAAEDIVNGQVMDFSFYITRHGLTPATLLQLSLWTNDINALTLETIYDRIHDGYALLFRRWRAYHATHPIIVALPGTARIPAREALWPNYIEAIRAVWTAVNEADDPNIHLVSGWAQVAADGGYDLTPSAATPDPITSGVLRTIADGVHPTGAARVETWRTFAAAVAYATTHIV</sequence>
<dbReference type="Pfam" id="PF00657">
    <property type="entry name" value="Lipase_GDSL"/>
    <property type="match status" value="1"/>
</dbReference>
<name>A0A4Y9RYV7_9CAUL</name>
<comment type="caution">
    <text evidence="1">The sequence shown here is derived from an EMBL/GenBank/DDBJ whole genome shotgun (WGS) entry which is preliminary data.</text>
</comment>
<dbReference type="GO" id="GO:0016788">
    <property type="term" value="F:hydrolase activity, acting on ester bonds"/>
    <property type="evidence" value="ECO:0007669"/>
    <property type="project" value="InterPro"/>
</dbReference>
<keyword evidence="2" id="KW-1185">Reference proteome</keyword>
<gene>
    <name evidence="1" type="ORF">EGY25_03850</name>
</gene>
<proteinExistence type="predicted"/>
<evidence type="ECO:0000313" key="2">
    <source>
        <dbReference type="Proteomes" id="UP000298216"/>
    </source>
</evidence>
<dbReference type="EMBL" id="SPVH01000002">
    <property type="protein sequence ID" value="TFW14340.1"/>
    <property type="molecule type" value="Genomic_DNA"/>
</dbReference>
<organism evidence="1 2">
    <name type="scientific">Brevundimonas intermedia</name>
    <dbReference type="NCBI Taxonomy" id="74315"/>
    <lineage>
        <taxon>Bacteria</taxon>
        <taxon>Pseudomonadati</taxon>
        <taxon>Pseudomonadota</taxon>
        <taxon>Alphaproteobacteria</taxon>
        <taxon>Caulobacterales</taxon>
        <taxon>Caulobacteraceae</taxon>
        <taxon>Brevundimonas</taxon>
    </lineage>
</organism>
<evidence type="ECO:0000313" key="1">
    <source>
        <dbReference type="EMBL" id="TFW14340.1"/>
    </source>
</evidence>
<accession>A0A4Y9RYV7</accession>
<dbReference type="Proteomes" id="UP000298216">
    <property type="component" value="Unassembled WGS sequence"/>
</dbReference>
<reference evidence="1 2" key="1">
    <citation type="submission" date="2019-03" db="EMBL/GenBank/DDBJ databases">
        <title>Draft genome of Brevundimonas sp. a heavy metal resistant soil bacteria.</title>
        <authorList>
            <person name="Soto J."/>
        </authorList>
    </citation>
    <scope>NUCLEOTIDE SEQUENCE [LARGE SCALE GENOMIC DNA]</scope>
    <source>
        <strain evidence="1 2">B-10</strain>
    </source>
</reference>